<evidence type="ECO:0000313" key="6">
    <source>
        <dbReference type="Proteomes" id="UP000238479"/>
    </source>
</evidence>
<dbReference type="SUPFAM" id="SSF56112">
    <property type="entry name" value="Protein kinase-like (PK-like)"/>
    <property type="match status" value="1"/>
</dbReference>
<evidence type="ECO:0008006" key="7">
    <source>
        <dbReference type="Google" id="ProtNLM"/>
    </source>
</evidence>
<dbReference type="Pfam" id="PF00069">
    <property type="entry name" value="Pkinase"/>
    <property type="match status" value="1"/>
</dbReference>
<dbReference type="InterPro" id="IPR008271">
    <property type="entry name" value="Ser/Thr_kinase_AS"/>
</dbReference>
<name>A0A2P6RU70_ROSCH</name>
<dbReference type="SMART" id="SM00220">
    <property type="entry name" value="S_TKc"/>
    <property type="match status" value="1"/>
</dbReference>
<gene>
    <name evidence="5" type="ORF">RchiOBHm_Chr2g0127811</name>
</gene>
<dbReference type="InterPro" id="IPR000719">
    <property type="entry name" value="Prot_kinase_dom"/>
</dbReference>
<protein>
    <recommendedName>
        <fullName evidence="7">Protein kinase domain-containing protein</fullName>
    </recommendedName>
</protein>
<keyword evidence="6" id="KW-1185">Reference proteome</keyword>
<dbReference type="EMBL" id="PDCK01000040">
    <property type="protein sequence ID" value="PRQ49965.1"/>
    <property type="molecule type" value="Genomic_DNA"/>
</dbReference>
<dbReference type="CDD" id="cd01098">
    <property type="entry name" value="PAN_AP_plant"/>
    <property type="match status" value="1"/>
</dbReference>
<keyword evidence="1" id="KW-0732">Signal</keyword>
<evidence type="ECO:0000259" key="3">
    <source>
        <dbReference type="PROSITE" id="PS50011"/>
    </source>
</evidence>
<keyword evidence="2" id="KW-1133">Transmembrane helix</keyword>
<dbReference type="InterPro" id="IPR003609">
    <property type="entry name" value="Pan_app"/>
</dbReference>
<feature type="domain" description="Protein kinase" evidence="3">
    <location>
        <begin position="48"/>
        <end position="254"/>
    </location>
</feature>
<dbReference type="GO" id="GO:0005524">
    <property type="term" value="F:ATP binding"/>
    <property type="evidence" value="ECO:0007669"/>
    <property type="project" value="InterPro"/>
</dbReference>
<dbReference type="Gramene" id="PRQ49965">
    <property type="protein sequence ID" value="PRQ49965"/>
    <property type="gene ID" value="RchiOBHm_Chr2g0127811"/>
</dbReference>
<keyword evidence="2" id="KW-0812">Transmembrane</keyword>
<feature type="domain" description="Apple" evidence="4">
    <location>
        <begin position="1"/>
        <end position="68"/>
    </location>
</feature>
<dbReference type="PANTHER" id="PTHR47976:SF116">
    <property type="entry name" value="RECEPTOR-LIKE SERINE_THREONINE-PROTEIN KINASE"/>
    <property type="match status" value="1"/>
</dbReference>
<dbReference type="PROSITE" id="PS00108">
    <property type="entry name" value="PROTEIN_KINASE_ST"/>
    <property type="match status" value="1"/>
</dbReference>
<keyword evidence="5" id="KW-0808">Transferase</keyword>
<dbReference type="AlphaFoldDB" id="A0A2P6RU70"/>
<dbReference type="Pfam" id="PF08276">
    <property type="entry name" value="PAN_2"/>
    <property type="match status" value="1"/>
</dbReference>
<evidence type="ECO:0000259" key="4">
    <source>
        <dbReference type="PROSITE" id="PS50948"/>
    </source>
</evidence>
<keyword evidence="2" id="KW-0472">Membrane</keyword>
<dbReference type="InterPro" id="IPR011009">
    <property type="entry name" value="Kinase-like_dom_sf"/>
</dbReference>
<accession>A0A2P6RU70</accession>
<evidence type="ECO:0000256" key="1">
    <source>
        <dbReference type="ARBA" id="ARBA00022729"/>
    </source>
</evidence>
<dbReference type="PROSITE" id="PS50948">
    <property type="entry name" value="PAN"/>
    <property type="match status" value="1"/>
</dbReference>
<dbReference type="GO" id="GO:0004672">
    <property type="term" value="F:protein kinase activity"/>
    <property type="evidence" value="ECO:0007669"/>
    <property type="project" value="InterPro"/>
</dbReference>
<dbReference type="InterPro" id="IPR051343">
    <property type="entry name" value="G-type_lectin_kinases/EP1-like"/>
</dbReference>
<organism evidence="5 6">
    <name type="scientific">Rosa chinensis</name>
    <name type="common">China rose</name>
    <dbReference type="NCBI Taxonomy" id="74649"/>
    <lineage>
        <taxon>Eukaryota</taxon>
        <taxon>Viridiplantae</taxon>
        <taxon>Streptophyta</taxon>
        <taxon>Embryophyta</taxon>
        <taxon>Tracheophyta</taxon>
        <taxon>Spermatophyta</taxon>
        <taxon>Magnoliopsida</taxon>
        <taxon>eudicotyledons</taxon>
        <taxon>Gunneridae</taxon>
        <taxon>Pentapetalae</taxon>
        <taxon>rosids</taxon>
        <taxon>fabids</taxon>
        <taxon>Rosales</taxon>
        <taxon>Rosaceae</taxon>
        <taxon>Rosoideae</taxon>
        <taxon>Rosoideae incertae sedis</taxon>
        <taxon>Rosa</taxon>
    </lineage>
</organism>
<dbReference type="Gene3D" id="1.10.510.10">
    <property type="entry name" value="Transferase(Phosphotransferase) domain 1"/>
    <property type="match status" value="1"/>
</dbReference>
<comment type="caution">
    <text evidence="5">The sequence shown here is derived from an EMBL/GenBank/DDBJ whole genome shotgun (WGS) entry which is preliminary data.</text>
</comment>
<sequence>MDNVTYPKSPNSLVVDNIDKCRLACLRNCSCTAFAYDNQCLILGGDLVNVKQLSSDGMIGKVWYLRVAASKKDQIIDSGSRKRKTTWIVVGVLAGIVTLFSIVLDEKQFQAEVRTLGAIQHINLVHLRGFCADSTRLLVYDYVPNGSLQSVLVQNHPLILDWKARYHIAIGIARGLAYFHEDCRDCVIHYDIKPKNILLDEEYSPKVADFGLAKLIGRHHSLVLTTGRGTGGYLAPEWLTGEAITPKPDVFSYH</sequence>
<dbReference type="FunFam" id="1.10.510.10:FF:001424">
    <property type="entry name" value="Protein kinase superfamily protein"/>
    <property type="match status" value="1"/>
</dbReference>
<evidence type="ECO:0000256" key="2">
    <source>
        <dbReference type="SAM" id="Phobius"/>
    </source>
</evidence>
<dbReference type="Proteomes" id="UP000238479">
    <property type="component" value="Chromosome 2"/>
</dbReference>
<reference evidence="5 6" key="1">
    <citation type="journal article" date="2018" name="Nat. Genet.">
        <title>The Rosa genome provides new insights in the design of modern roses.</title>
        <authorList>
            <person name="Bendahmane M."/>
        </authorList>
    </citation>
    <scope>NUCLEOTIDE SEQUENCE [LARGE SCALE GENOMIC DNA]</scope>
    <source>
        <strain evidence="6">cv. Old Blush</strain>
    </source>
</reference>
<proteinExistence type="predicted"/>
<dbReference type="Gene3D" id="3.30.200.20">
    <property type="entry name" value="Phosphorylase Kinase, domain 1"/>
    <property type="match status" value="1"/>
</dbReference>
<evidence type="ECO:0000313" key="5">
    <source>
        <dbReference type="EMBL" id="PRQ49965.1"/>
    </source>
</evidence>
<feature type="transmembrane region" description="Helical" evidence="2">
    <location>
        <begin position="85"/>
        <end position="104"/>
    </location>
</feature>
<dbReference type="PANTHER" id="PTHR47976">
    <property type="entry name" value="G-TYPE LECTIN S-RECEPTOR-LIKE SERINE/THREONINE-PROTEIN KINASE SD2-5"/>
    <property type="match status" value="1"/>
</dbReference>
<dbReference type="PROSITE" id="PS50011">
    <property type="entry name" value="PROTEIN_KINASE_DOM"/>
    <property type="match status" value="1"/>
</dbReference>